<evidence type="ECO:0008006" key="3">
    <source>
        <dbReference type="Google" id="ProtNLM"/>
    </source>
</evidence>
<protein>
    <recommendedName>
        <fullName evidence="3">Polysaccharide deacetylase</fullName>
    </recommendedName>
</protein>
<dbReference type="OrthoDB" id="301436at2157"/>
<dbReference type="Proteomes" id="UP000027153">
    <property type="component" value="Unassembled WGS sequence"/>
</dbReference>
<reference evidence="1 2" key="1">
    <citation type="journal article" date="2013" name="Nature">
        <title>Anaerobic oxidation of methane coupled to nitrate reduction in a novel archaeal lineage.</title>
        <authorList>
            <person name="Haroon M.F."/>
            <person name="Hu S."/>
            <person name="Shi Y."/>
            <person name="Imelfort M."/>
            <person name="Keller J."/>
            <person name="Hugenholtz P."/>
            <person name="Yuan Z."/>
            <person name="Tyson G.W."/>
        </authorList>
    </citation>
    <scope>NUCLEOTIDE SEQUENCE [LARGE SCALE GENOMIC DNA]</scope>
    <source>
        <strain evidence="1 2">ANME-2d</strain>
    </source>
</reference>
<proteinExistence type="predicted"/>
<name>A0A062UZC5_9EURY</name>
<dbReference type="EMBL" id="JMIY01000003">
    <property type="protein sequence ID" value="KCZ72281.1"/>
    <property type="molecule type" value="Genomic_DNA"/>
</dbReference>
<gene>
    <name evidence="1" type="ORF">ANME2D_01686</name>
</gene>
<organism evidence="1 2">
    <name type="scientific">Candidatus Methanoperedens nitratireducens</name>
    <dbReference type="NCBI Taxonomy" id="1392998"/>
    <lineage>
        <taxon>Archaea</taxon>
        <taxon>Methanobacteriati</taxon>
        <taxon>Methanobacteriota</taxon>
        <taxon>Stenosarchaea group</taxon>
        <taxon>Methanomicrobia</taxon>
        <taxon>Methanosarcinales</taxon>
        <taxon>ANME-2 cluster</taxon>
        <taxon>Candidatus Methanoperedentaceae</taxon>
        <taxon>Candidatus Methanoperedens</taxon>
    </lineage>
</organism>
<sequence length="259" mass="30556">MIDFDFTLTKYRDLCQAIVSSKYTPLTIHEYLTQAYSNNCIIMRHDVDRKPVQALKMARIEHDHGIRSTYYFRNTKEVFKPPIIKQIDELGHEIGYHYEVLDKAKGDAKKAIMIFEQDLEEFRKLVDVTTICMHGNPLTPWLNRDIWKVYKFNNFGIIGEAYLSIDYTRVSYFTDTGRAWNSSKYNIKDIIETRIYNNHVRSTDELIDLIRSGGQRDICTLTHPNRWTDNFGAWLIEHIYQNVKNVGKAMIKYREASHD</sequence>
<accession>A0A062UZC5</accession>
<keyword evidence="2" id="KW-1185">Reference proteome</keyword>
<dbReference type="RefSeq" id="WP_048090384.1">
    <property type="nucleotide sequence ID" value="NZ_JMIY01000003.1"/>
</dbReference>
<dbReference type="InterPro" id="IPR011330">
    <property type="entry name" value="Glyco_hydro/deAcase_b/a-brl"/>
</dbReference>
<dbReference type="SUPFAM" id="SSF88713">
    <property type="entry name" value="Glycoside hydrolase/deacetylase"/>
    <property type="match status" value="1"/>
</dbReference>
<evidence type="ECO:0000313" key="2">
    <source>
        <dbReference type="Proteomes" id="UP000027153"/>
    </source>
</evidence>
<comment type="caution">
    <text evidence="1">The sequence shown here is derived from an EMBL/GenBank/DDBJ whole genome shotgun (WGS) entry which is preliminary data.</text>
</comment>
<dbReference type="AlphaFoldDB" id="A0A062UZC5"/>
<evidence type="ECO:0000313" key="1">
    <source>
        <dbReference type="EMBL" id="KCZ72281.1"/>
    </source>
</evidence>
<dbReference type="GO" id="GO:0005975">
    <property type="term" value="P:carbohydrate metabolic process"/>
    <property type="evidence" value="ECO:0007669"/>
    <property type="project" value="InterPro"/>
</dbReference>